<reference evidence="3 5" key="3">
    <citation type="submission" date="2021-01" db="EMBL/GenBank/DDBJ databases">
        <title>Sequencing the genomes of 1000 actinobacteria strains.</title>
        <authorList>
            <person name="Klenk H.-P."/>
        </authorList>
    </citation>
    <scope>NUCLEOTIDE SEQUENCE [LARGE SCALE GENOMIC DNA]</scope>
    <source>
        <strain evidence="3 5">DSM 20542</strain>
    </source>
</reference>
<dbReference type="Pfam" id="PF00561">
    <property type="entry name" value="Abhydrolase_1"/>
    <property type="match status" value="1"/>
</dbReference>
<proteinExistence type="predicted"/>
<reference evidence="2" key="1">
    <citation type="journal article" date="2014" name="Int. J. Syst. Evol. Microbiol.">
        <title>Complete genome sequence of Corynebacterium casei LMG S-19264T (=DSM 44701T), isolated from a smear-ripened cheese.</title>
        <authorList>
            <consortium name="US DOE Joint Genome Institute (JGI-PGF)"/>
            <person name="Walter F."/>
            <person name="Albersmeier A."/>
            <person name="Kalinowski J."/>
            <person name="Ruckert C."/>
        </authorList>
    </citation>
    <scope>NUCLEOTIDE SEQUENCE</scope>
    <source>
        <strain evidence="2">JCM 1480</strain>
    </source>
</reference>
<dbReference type="Proteomes" id="UP000648535">
    <property type="component" value="Unassembled WGS sequence"/>
</dbReference>
<evidence type="ECO:0000313" key="2">
    <source>
        <dbReference type="EMBL" id="GGL06760.1"/>
    </source>
</evidence>
<evidence type="ECO:0000313" key="3">
    <source>
        <dbReference type="EMBL" id="MBM7802571.1"/>
    </source>
</evidence>
<name>A0A7Y6BAE7_9MICO</name>
<dbReference type="RefSeq" id="WP_022904775.1">
    <property type="nucleotide sequence ID" value="NZ_BMOI01000012.1"/>
</dbReference>
<dbReference type="Proteomes" id="UP000746584">
    <property type="component" value="Unassembled WGS sequence"/>
</dbReference>
<dbReference type="InterPro" id="IPR029058">
    <property type="entry name" value="AB_hydrolase_fold"/>
</dbReference>
<dbReference type="PANTHER" id="PTHR43798:SF33">
    <property type="entry name" value="HYDROLASE, PUTATIVE (AFU_ORTHOLOGUE AFUA_2G14860)-RELATED"/>
    <property type="match status" value="1"/>
</dbReference>
<dbReference type="InterPro" id="IPR000073">
    <property type="entry name" value="AB_hydrolase_1"/>
</dbReference>
<dbReference type="EMBL" id="JAFBCG010000001">
    <property type="protein sequence ID" value="MBM7802571.1"/>
    <property type="molecule type" value="Genomic_DNA"/>
</dbReference>
<dbReference type="Gene3D" id="3.40.50.1820">
    <property type="entry name" value="alpha/beta hydrolase"/>
    <property type="match status" value="1"/>
</dbReference>
<keyword evidence="2" id="KW-0808">Transferase</keyword>
<dbReference type="GO" id="GO:0016740">
    <property type="term" value="F:transferase activity"/>
    <property type="evidence" value="ECO:0007669"/>
    <property type="project" value="UniProtKB-KW"/>
</dbReference>
<sequence>MRARVETVSVGGLPVRLRTLAPAGRLHDPVAPTVVLVHGIGMSHRSFDRSQRALARVHRTVSVDLPGFGGLPAAGRALDAEVLADLVVEAVRSRGAGELVVAGQSMGTQVAVEAALRHPDVVSSVVLVGPVVDDRRRTLLHQALGLGRDCLVEGPRMNAVVLTDYLRSVRQYLRELGPMLRYPMLERVAALAVPALVVRGTRDPIARHGWGARVAAHADRGALVELPGAHHVQEHQPVAFADLVTEFRRVETLERLGGAEGTR</sequence>
<dbReference type="PANTHER" id="PTHR43798">
    <property type="entry name" value="MONOACYLGLYCEROL LIPASE"/>
    <property type="match status" value="1"/>
</dbReference>
<dbReference type="AlphaFoldDB" id="A0A7Y6BAE7"/>
<organism evidence="2 4">
    <name type="scientific">Curtobacterium luteum</name>
    <dbReference type="NCBI Taxonomy" id="33881"/>
    <lineage>
        <taxon>Bacteria</taxon>
        <taxon>Bacillati</taxon>
        <taxon>Actinomycetota</taxon>
        <taxon>Actinomycetes</taxon>
        <taxon>Micrococcales</taxon>
        <taxon>Microbacteriaceae</taxon>
        <taxon>Curtobacterium</taxon>
    </lineage>
</organism>
<dbReference type="PRINTS" id="PR00111">
    <property type="entry name" value="ABHYDROLASE"/>
</dbReference>
<protein>
    <submittedName>
        <fullName evidence="2">Dihydrolipoamide acetyltransferase</fullName>
    </submittedName>
    <submittedName>
        <fullName evidence="3">Pimeloyl-ACP methyl ester carboxylesterase</fullName>
    </submittedName>
</protein>
<keyword evidence="5" id="KW-1185">Reference proteome</keyword>
<comment type="caution">
    <text evidence="2">The sequence shown here is derived from an EMBL/GenBank/DDBJ whole genome shotgun (WGS) entry which is preliminary data.</text>
</comment>
<dbReference type="SUPFAM" id="SSF53474">
    <property type="entry name" value="alpha/beta-Hydrolases"/>
    <property type="match status" value="1"/>
</dbReference>
<evidence type="ECO:0000313" key="4">
    <source>
        <dbReference type="Proteomes" id="UP000648535"/>
    </source>
</evidence>
<dbReference type="EMBL" id="BMOI01000012">
    <property type="protein sequence ID" value="GGL06760.1"/>
    <property type="molecule type" value="Genomic_DNA"/>
</dbReference>
<dbReference type="InterPro" id="IPR050266">
    <property type="entry name" value="AB_hydrolase_sf"/>
</dbReference>
<accession>A0A7Y6BAE7</accession>
<reference evidence="2" key="2">
    <citation type="submission" date="2020-09" db="EMBL/GenBank/DDBJ databases">
        <authorList>
            <person name="Sun Q."/>
            <person name="Ohkuma M."/>
        </authorList>
    </citation>
    <scope>NUCLEOTIDE SEQUENCE</scope>
    <source>
        <strain evidence="2">JCM 1480</strain>
    </source>
</reference>
<feature type="domain" description="AB hydrolase-1" evidence="1">
    <location>
        <begin position="32"/>
        <end position="172"/>
    </location>
</feature>
<gene>
    <name evidence="2" type="ORF">GCM10009769_26420</name>
    <name evidence="3" type="ORF">JOE58_001822</name>
</gene>
<dbReference type="GO" id="GO:0016020">
    <property type="term" value="C:membrane"/>
    <property type="evidence" value="ECO:0007669"/>
    <property type="project" value="TreeGrafter"/>
</dbReference>
<evidence type="ECO:0000259" key="1">
    <source>
        <dbReference type="Pfam" id="PF00561"/>
    </source>
</evidence>
<evidence type="ECO:0000313" key="5">
    <source>
        <dbReference type="Proteomes" id="UP000746584"/>
    </source>
</evidence>